<evidence type="ECO:0000313" key="6">
    <source>
        <dbReference type="EMBL" id="KAE9620248.1"/>
    </source>
</evidence>
<dbReference type="GO" id="GO:0008270">
    <property type="term" value="F:zinc ion binding"/>
    <property type="evidence" value="ECO:0007669"/>
    <property type="project" value="UniProtKB-KW"/>
</dbReference>
<dbReference type="InterPro" id="IPR035979">
    <property type="entry name" value="RBD_domain_sf"/>
</dbReference>
<dbReference type="GO" id="GO:0003723">
    <property type="term" value="F:RNA binding"/>
    <property type="evidence" value="ECO:0007669"/>
    <property type="project" value="UniProtKB-KW"/>
</dbReference>
<evidence type="ECO:0000256" key="4">
    <source>
        <dbReference type="ARBA" id="ARBA00022884"/>
    </source>
</evidence>
<evidence type="ECO:0000256" key="5">
    <source>
        <dbReference type="ARBA" id="ARBA00023125"/>
    </source>
</evidence>
<organism evidence="6 7">
    <name type="scientific">Lupinus albus</name>
    <name type="common">White lupine</name>
    <name type="synonym">Lupinus termis</name>
    <dbReference type="NCBI Taxonomy" id="3870"/>
    <lineage>
        <taxon>Eukaryota</taxon>
        <taxon>Viridiplantae</taxon>
        <taxon>Streptophyta</taxon>
        <taxon>Embryophyta</taxon>
        <taxon>Tracheophyta</taxon>
        <taxon>Spermatophyta</taxon>
        <taxon>Magnoliopsida</taxon>
        <taxon>eudicotyledons</taxon>
        <taxon>Gunneridae</taxon>
        <taxon>Pentapetalae</taxon>
        <taxon>rosids</taxon>
        <taxon>fabids</taxon>
        <taxon>Fabales</taxon>
        <taxon>Fabaceae</taxon>
        <taxon>Papilionoideae</taxon>
        <taxon>50 kb inversion clade</taxon>
        <taxon>genistoids sensu lato</taxon>
        <taxon>core genistoids</taxon>
        <taxon>Genisteae</taxon>
        <taxon>Lupinus</taxon>
    </lineage>
</organism>
<evidence type="ECO:0000256" key="3">
    <source>
        <dbReference type="ARBA" id="ARBA00022833"/>
    </source>
</evidence>
<keyword evidence="1" id="KW-0479">Metal-binding</keyword>
<sequence>MFGFVTFVHPETVRLILSKGNPHFICDSRVLVKPYKEKGRVLDKRQQQLEKEDFSQCLIPCVHESCDAKILSDFHLGARMFYDPHEISSRKLMNLHLPDFGNNLIRRGASIPLPHIHGHVSNLGLSSHNVNGDITG</sequence>
<keyword evidence="4" id="KW-0694">RNA-binding</keyword>
<dbReference type="EMBL" id="WOCE01000001">
    <property type="protein sequence ID" value="KAE9620248.1"/>
    <property type="molecule type" value="Genomic_DNA"/>
</dbReference>
<keyword evidence="2" id="KW-0863">Zinc-finger</keyword>
<evidence type="ECO:0000256" key="2">
    <source>
        <dbReference type="ARBA" id="ARBA00022771"/>
    </source>
</evidence>
<dbReference type="Proteomes" id="UP000447434">
    <property type="component" value="Chromosome 1"/>
</dbReference>
<evidence type="ECO:0000313" key="7">
    <source>
        <dbReference type="Proteomes" id="UP000447434"/>
    </source>
</evidence>
<dbReference type="OrthoDB" id="1897736at2759"/>
<proteinExistence type="predicted"/>
<protein>
    <submittedName>
        <fullName evidence="6">Putative RNA recognition motif domain-containing protein</fullName>
    </submittedName>
</protein>
<dbReference type="PANTHER" id="PTHR24009">
    <property type="entry name" value="RNA-BINDING (RRM/RBD/RNP MOTIFS)"/>
    <property type="match status" value="1"/>
</dbReference>
<accession>A0A6A4R0L6</accession>
<gene>
    <name evidence="6" type="ORF">Lalb_Chr01g0001121</name>
</gene>
<dbReference type="SUPFAM" id="SSF54928">
    <property type="entry name" value="RNA-binding domain, RBD"/>
    <property type="match status" value="1"/>
</dbReference>
<dbReference type="AlphaFoldDB" id="A0A6A4R0L6"/>
<dbReference type="PANTHER" id="PTHR24009:SF41">
    <property type="entry name" value="ZINC FINGER CCCH DOMAIN-CONTAINING PROTEIN 55"/>
    <property type="match status" value="1"/>
</dbReference>
<keyword evidence="7" id="KW-1185">Reference proteome</keyword>
<name>A0A6A4R0L6_LUPAL</name>
<comment type="caution">
    <text evidence="6">The sequence shown here is derived from an EMBL/GenBank/DDBJ whole genome shotgun (WGS) entry which is preliminary data.</text>
</comment>
<keyword evidence="5" id="KW-0238">DNA-binding</keyword>
<dbReference type="GO" id="GO:0003677">
    <property type="term" value="F:DNA binding"/>
    <property type="evidence" value="ECO:0007669"/>
    <property type="project" value="UniProtKB-KW"/>
</dbReference>
<evidence type="ECO:0000256" key="1">
    <source>
        <dbReference type="ARBA" id="ARBA00022723"/>
    </source>
</evidence>
<keyword evidence="3" id="KW-0862">Zinc</keyword>
<reference evidence="7" key="1">
    <citation type="journal article" date="2020" name="Nat. Commun.">
        <title>Genome sequence of the cluster root forming white lupin.</title>
        <authorList>
            <person name="Hufnagel B."/>
            <person name="Marques A."/>
            <person name="Soriano A."/>
            <person name="Marques L."/>
            <person name="Divol F."/>
            <person name="Doumas P."/>
            <person name="Sallet E."/>
            <person name="Mancinotti D."/>
            <person name="Carrere S."/>
            <person name="Marande W."/>
            <person name="Arribat S."/>
            <person name="Keller J."/>
            <person name="Huneau C."/>
            <person name="Blein T."/>
            <person name="Aime D."/>
            <person name="Laguerre M."/>
            <person name="Taylor J."/>
            <person name="Schubert V."/>
            <person name="Nelson M."/>
            <person name="Geu-Flores F."/>
            <person name="Crespi M."/>
            <person name="Gallardo-Guerrero K."/>
            <person name="Delaux P.-M."/>
            <person name="Salse J."/>
            <person name="Berges H."/>
            <person name="Guyot R."/>
            <person name="Gouzy J."/>
            <person name="Peret B."/>
        </authorList>
    </citation>
    <scope>NUCLEOTIDE SEQUENCE [LARGE SCALE GENOMIC DNA]</scope>
    <source>
        <strain evidence="7">cv. Amiga</strain>
    </source>
</reference>